<evidence type="ECO:0000256" key="2">
    <source>
        <dbReference type="SAM" id="MobiDB-lite"/>
    </source>
</evidence>
<dbReference type="Proteomes" id="UP000823775">
    <property type="component" value="Unassembled WGS sequence"/>
</dbReference>
<feature type="compositionally biased region" description="Low complexity" evidence="2">
    <location>
        <begin position="250"/>
        <end position="261"/>
    </location>
</feature>
<reference evidence="3 4" key="1">
    <citation type="journal article" date="2021" name="BMC Genomics">
        <title>Datura genome reveals duplications of psychoactive alkaloid biosynthetic genes and high mutation rate following tissue culture.</title>
        <authorList>
            <person name="Rajewski A."/>
            <person name="Carter-House D."/>
            <person name="Stajich J."/>
            <person name="Litt A."/>
        </authorList>
    </citation>
    <scope>NUCLEOTIDE SEQUENCE [LARGE SCALE GENOMIC DNA]</scope>
    <source>
        <strain evidence="3">AR-01</strain>
    </source>
</reference>
<keyword evidence="1" id="KW-0175">Coiled coil</keyword>
<gene>
    <name evidence="3" type="ORF">HAX54_031113</name>
</gene>
<evidence type="ECO:0000313" key="3">
    <source>
        <dbReference type="EMBL" id="MCD9643537.1"/>
    </source>
</evidence>
<protein>
    <submittedName>
        <fullName evidence="3">Uncharacterized protein</fullName>
    </submittedName>
</protein>
<dbReference type="EMBL" id="JACEIK010003919">
    <property type="protein sequence ID" value="MCD9643537.1"/>
    <property type="molecule type" value="Genomic_DNA"/>
</dbReference>
<feature type="coiled-coil region" evidence="1">
    <location>
        <begin position="200"/>
        <end position="227"/>
    </location>
</feature>
<evidence type="ECO:0000313" key="4">
    <source>
        <dbReference type="Proteomes" id="UP000823775"/>
    </source>
</evidence>
<proteinExistence type="predicted"/>
<evidence type="ECO:0000256" key="1">
    <source>
        <dbReference type="SAM" id="Coils"/>
    </source>
</evidence>
<keyword evidence="4" id="KW-1185">Reference proteome</keyword>
<feature type="region of interest" description="Disordered" evidence="2">
    <location>
        <begin position="242"/>
        <end position="261"/>
    </location>
</feature>
<comment type="caution">
    <text evidence="3">The sequence shown here is derived from an EMBL/GenBank/DDBJ whole genome shotgun (WGS) entry which is preliminary data.</text>
</comment>
<name>A0ABS8VB17_DATST</name>
<sequence length="261" mass="29291">MVFPSSVVGMNELWNKIDVQKWSGLFSNREAVCTKSEVIEFFKHFSSSRGCITSRVGSILVVFDSHYLGSLLGIPRARFASCRKNKWPDLTHIMPMEIVHKFSSNPSRTSAAKVLKNVMSDYHKLLFSFVMHVRKNHALPYDFLLTKVFSKLGVKFTSLEYLSNYDMLDHFETRESYQDVGVRGSSSNPNAATSQVLLDNKCLTEKKANMRLEIADLRAQLARNEELDYAHDNDVITLLKSLSPLPPPSAASESGPSAPAP</sequence>
<organism evidence="3 4">
    <name type="scientific">Datura stramonium</name>
    <name type="common">Jimsonweed</name>
    <name type="synonym">Common thornapple</name>
    <dbReference type="NCBI Taxonomy" id="4076"/>
    <lineage>
        <taxon>Eukaryota</taxon>
        <taxon>Viridiplantae</taxon>
        <taxon>Streptophyta</taxon>
        <taxon>Embryophyta</taxon>
        <taxon>Tracheophyta</taxon>
        <taxon>Spermatophyta</taxon>
        <taxon>Magnoliopsida</taxon>
        <taxon>eudicotyledons</taxon>
        <taxon>Gunneridae</taxon>
        <taxon>Pentapetalae</taxon>
        <taxon>asterids</taxon>
        <taxon>lamiids</taxon>
        <taxon>Solanales</taxon>
        <taxon>Solanaceae</taxon>
        <taxon>Solanoideae</taxon>
        <taxon>Datureae</taxon>
        <taxon>Datura</taxon>
    </lineage>
</organism>
<accession>A0ABS8VB17</accession>